<dbReference type="Gene3D" id="3.40.720.10">
    <property type="entry name" value="Alkaline Phosphatase, subunit A"/>
    <property type="match status" value="1"/>
</dbReference>
<keyword evidence="3" id="KW-1185">Reference proteome</keyword>
<dbReference type="OrthoDB" id="279611at2"/>
<sequence length="487" mass="55733">MRVLYVDIDSLRPDHLGCYGYHRNTSPNIDSLAREAVVFQNCYISDAPCLPSRTALWSGRSGFHTGVVNHGGVASEPFREGPNRGHRDLFDRTGWMALLRSLGMRTVTVSSFGERHSAWHWYAGFTEIYNPGKRGMDVADEVTPVAVDWLQRNAQSDNWFLHINYWDPHTPYRTPVEFENPFEGEPLPSWLTEEVRQRCWEGYGPHSAQEPSGWGQEDFHLRYPRVPAQIDSMEAVRMWIDGYDVGVRYADEHVGRLLSVLDELRVLDETVVIIGADHGENLGELNVWGDHQTADQFTCRVPLIVRWPGLTSSPRVDRALHYQYDWAATLLELLGGQVPDNWDGTSFAEAFRSGTEAGRPYLVISQNTWSCQRSVRFDNYICLRTYHDGYKQLQPLMLFDLSRDPHEEHDLSGEMPQIVDRAMGMLEQWYSDMAATSLHDVDPMMTVLREGGPYYTRGELPAYIERLRATGRPHHAQALAARHRAEL</sequence>
<proteinExistence type="predicted"/>
<dbReference type="PANTHER" id="PTHR43751">
    <property type="entry name" value="SULFATASE"/>
    <property type="match status" value="1"/>
</dbReference>
<dbReference type="SUPFAM" id="SSF53649">
    <property type="entry name" value="Alkaline phosphatase-like"/>
    <property type="match status" value="1"/>
</dbReference>
<evidence type="ECO:0000259" key="1">
    <source>
        <dbReference type="Pfam" id="PF00884"/>
    </source>
</evidence>
<evidence type="ECO:0000313" key="3">
    <source>
        <dbReference type="Proteomes" id="UP000000323"/>
    </source>
</evidence>
<dbReference type="PANTHER" id="PTHR43751:SF3">
    <property type="entry name" value="SULFATASE N-TERMINAL DOMAIN-CONTAINING PROTEIN"/>
    <property type="match status" value="1"/>
</dbReference>
<dbReference type="InterPro" id="IPR017850">
    <property type="entry name" value="Alkaline_phosphatase_core_sf"/>
</dbReference>
<dbReference type="RefSeq" id="WP_012874481.1">
    <property type="nucleotide sequence ID" value="NC_013525.1"/>
</dbReference>
<dbReference type="HOGENOM" id="CLU_006332_14_1_0"/>
<dbReference type="Proteomes" id="UP000000323">
    <property type="component" value="Chromosome 1"/>
</dbReference>
<organism evidence="2 3">
    <name type="scientific">Thermobaculum terrenum (strain ATCC BAA-798 / CCMEE 7001 / YNP1)</name>
    <dbReference type="NCBI Taxonomy" id="525904"/>
    <lineage>
        <taxon>Bacteria</taxon>
        <taxon>Bacillati</taxon>
        <taxon>Chloroflexota</taxon>
        <taxon>Chloroflexia</taxon>
        <taxon>Candidatus Thermobaculales</taxon>
        <taxon>Candidatus Thermobaculaceae</taxon>
        <taxon>Thermobaculum</taxon>
    </lineage>
</organism>
<dbReference type="EMBL" id="CP001825">
    <property type="protein sequence ID" value="ACZ41446.1"/>
    <property type="molecule type" value="Genomic_DNA"/>
</dbReference>
<dbReference type="AlphaFoldDB" id="D1CEU0"/>
<dbReference type="Pfam" id="PF00884">
    <property type="entry name" value="Sulfatase"/>
    <property type="match status" value="1"/>
</dbReference>
<dbReference type="CDD" id="cd16148">
    <property type="entry name" value="sulfatase_like"/>
    <property type="match status" value="1"/>
</dbReference>
<protein>
    <submittedName>
        <fullName evidence="2">Sulfatase</fullName>
    </submittedName>
</protein>
<accession>D1CEU0</accession>
<gene>
    <name evidence="2" type="ordered locus">Tter_0528</name>
</gene>
<dbReference type="InterPro" id="IPR052701">
    <property type="entry name" value="GAG_Ulvan_Degrading_Sulfatases"/>
</dbReference>
<dbReference type="STRING" id="525904.Tter_0528"/>
<reference evidence="3" key="1">
    <citation type="journal article" date="2010" name="Stand. Genomic Sci.">
        <title>Complete genome sequence of 'Thermobaculum terrenum' type strain (YNP1).</title>
        <authorList>
            <person name="Kiss H."/>
            <person name="Cleland D."/>
            <person name="Lapidus A."/>
            <person name="Lucas S."/>
            <person name="Glavina Del Rio T."/>
            <person name="Nolan M."/>
            <person name="Tice H."/>
            <person name="Han C."/>
            <person name="Goodwin L."/>
            <person name="Pitluck S."/>
            <person name="Liolios K."/>
            <person name="Ivanova N."/>
            <person name="Mavromatis K."/>
            <person name="Ovchinnikova G."/>
            <person name="Pati A."/>
            <person name="Chen A."/>
            <person name="Palaniappan K."/>
            <person name="Land M."/>
            <person name="Hauser L."/>
            <person name="Chang Y."/>
            <person name="Jeffries C."/>
            <person name="Lu M."/>
            <person name="Brettin T."/>
            <person name="Detter J."/>
            <person name="Goker M."/>
            <person name="Tindall B."/>
            <person name="Beck B."/>
            <person name="McDermott T."/>
            <person name="Woyke T."/>
            <person name="Bristow J."/>
            <person name="Eisen J."/>
            <person name="Markowitz V."/>
            <person name="Hugenholtz P."/>
            <person name="Kyrpides N."/>
            <person name="Klenk H."/>
            <person name="Cheng J."/>
        </authorList>
    </citation>
    <scope>NUCLEOTIDE SEQUENCE [LARGE SCALE GENOMIC DNA]</scope>
    <source>
        <strain evidence="3">ATCC BAA-798 / YNP1</strain>
    </source>
</reference>
<evidence type="ECO:0000313" key="2">
    <source>
        <dbReference type="EMBL" id="ACZ41446.1"/>
    </source>
</evidence>
<dbReference type="eggNOG" id="COG3119">
    <property type="taxonomic scope" value="Bacteria"/>
</dbReference>
<feature type="domain" description="Sulfatase N-terminal" evidence="1">
    <location>
        <begin position="3"/>
        <end position="335"/>
    </location>
</feature>
<dbReference type="InterPro" id="IPR000917">
    <property type="entry name" value="Sulfatase_N"/>
</dbReference>
<name>D1CEU0_THET1</name>
<dbReference type="KEGG" id="ttr:Tter_0528"/>